<keyword evidence="2" id="KW-1185">Reference proteome</keyword>
<evidence type="ECO:0000313" key="3">
    <source>
        <dbReference type="WBParaSite" id="TTAC_0000470701-mRNA-1"/>
    </source>
</evidence>
<dbReference type="Proteomes" id="UP000274429">
    <property type="component" value="Unassembled WGS sequence"/>
</dbReference>
<name>A0A0R3WVB7_HYDTA</name>
<accession>A0A0R3WVB7</accession>
<proteinExistence type="predicted"/>
<dbReference type="AlphaFoldDB" id="A0A0R3WVB7"/>
<dbReference type="WBParaSite" id="TTAC_0000470701-mRNA-1">
    <property type="protein sequence ID" value="TTAC_0000470701-mRNA-1"/>
    <property type="gene ID" value="TTAC_0000470701"/>
</dbReference>
<gene>
    <name evidence="1" type="ORF">TTAC_LOCUS4693</name>
</gene>
<reference evidence="1 2" key="2">
    <citation type="submission" date="2018-11" db="EMBL/GenBank/DDBJ databases">
        <authorList>
            <consortium name="Pathogen Informatics"/>
        </authorList>
    </citation>
    <scope>NUCLEOTIDE SEQUENCE [LARGE SCALE GENOMIC DNA]</scope>
</reference>
<sequence>MQFYSSLVGGAYYWDLSFQMDRWTSQDDAVTMLDSTPVYSEADYPELMRDELWTHVDCSHFSKVNESALHGGDAI</sequence>
<evidence type="ECO:0000313" key="1">
    <source>
        <dbReference type="EMBL" id="VDM25462.1"/>
    </source>
</evidence>
<dbReference type="OrthoDB" id="6275844at2759"/>
<protein>
    <submittedName>
        <fullName evidence="1 3">Uncharacterized protein</fullName>
    </submittedName>
</protein>
<organism evidence="3">
    <name type="scientific">Hydatigena taeniaeformis</name>
    <name type="common">Feline tapeworm</name>
    <name type="synonym">Taenia taeniaeformis</name>
    <dbReference type="NCBI Taxonomy" id="6205"/>
    <lineage>
        <taxon>Eukaryota</taxon>
        <taxon>Metazoa</taxon>
        <taxon>Spiralia</taxon>
        <taxon>Lophotrochozoa</taxon>
        <taxon>Platyhelminthes</taxon>
        <taxon>Cestoda</taxon>
        <taxon>Eucestoda</taxon>
        <taxon>Cyclophyllidea</taxon>
        <taxon>Taeniidae</taxon>
        <taxon>Hydatigera</taxon>
    </lineage>
</organism>
<dbReference type="EMBL" id="UYWX01005107">
    <property type="protein sequence ID" value="VDM25462.1"/>
    <property type="molecule type" value="Genomic_DNA"/>
</dbReference>
<reference evidence="3" key="1">
    <citation type="submission" date="2017-02" db="UniProtKB">
        <authorList>
            <consortium name="WormBaseParasite"/>
        </authorList>
    </citation>
    <scope>IDENTIFICATION</scope>
</reference>
<evidence type="ECO:0000313" key="2">
    <source>
        <dbReference type="Proteomes" id="UP000274429"/>
    </source>
</evidence>